<evidence type="ECO:0000313" key="5">
    <source>
        <dbReference type="Proteomes" id="UP000237271"/>
    </source>
</evidence>
<protein>
    <submittedName>
        <fullName evidence="4">Uncharacterized protein</fullName>
    </submittedName>
</protein>
<feature type="repeat" description="ANK" evidence="3">
    <location>
        <begin position="145"/>
        <end position="177"/>
    </location>
</feature>
<dbReference type="EMBL" id="NCKW01004340">
    <property type="protein sequence ID" value="POM74855.1"/>
    <property type="molecule type" value="Genomic_DNA"/>
</dbReference>
<dbReference type="OrthoDB" id="194358at2759"/>
<dbReference type="PROSITE" id="PS50088">
    <property type="entry name" value="ANK_REPEAT"/>
    <property type="match status" value="2"/>
</dbReference>
<sequence>SVRLDTASPHHVWTGKKPLLSNLKVFGCHAYVTVPKEKRTKFDARSLRLNLVTTRCVFRNGEAIRRNLVVDVSELHHPFNCREEEGEQLKQATAVVELLLRFGATVDVRSQDGKTALHCSTSDDAYEVAKLLLDVGADANIQDEIGRTALHYCIQEGGLVVTDLLLSRGACVDRQNFAGSILLQAVDVEAEEVIRFVVDNGYGPVTVCNAKGETAMHRAILQHSPSVMELLSDLDMEGDTLAAMTLQLETPAHYAAVYGSAREVETLLLCLTRAFGDLEELEDLGVTNPLNAVDERGMTCLYIVGISASGTENGFDGNSITNLEDRNAKAQLLLNHGGRLFVDGFLVQTLTMGQRISMARD</sequence>
<dbReference type="Pfam" id="PF12796">
    <property type="entry name" value="Ank_2"/>
    <property type="match status" value="1"/>
</dbReference>
<evidence type="ECO:0000256" key="3">
    <source>
        <dbReference type="PROSITE-ProRule" id="PRU00023"/>
    </source>
</evidence>
<evidence type="ECO:0000256" key="1">
    <source>
        <dbReference type="ARBA" id="ARBA00022737"/>
    </source>
</evidence>
<proteinExistence type="predicted"/>
<organism evidence="4 5">
    <name type="scientific">Phytophthora palmivora</name>
    <dbReference type="NCBI Taxonomy" id="4796"/>
    <lineage>
        <taxon>Eukaryota</taxon>
        <taxon>Sar</taxon>
        <taxon>Stramenopiles</taxon>
        <taxon>Oomycota</taxon>
        <taxon>Peronosporomycetes</taxon>
        <taxon>Peronosporales</taxon>
        <taxon>Peronosporaceae</taxon>
        <taxon>Phytophthora</taxon>
    </lineage>
</organism>
<dbReference type="InterPro" id="IPR036770">
    <property type="entry name" value="Ankyrin_rpt-contain_sf"/>
</dbReference>
<keyword evidence="1" id="KW-0677">Repeat</keyword>
<reference evidence="4 5" key="1">
    <citation type="journal article" date="2017" name="Genome Biol. Evol.">
        <title>Phytophthora megakarya and P. palmivora, closely related causal agents of cacao black pod rot, underwent increases in genome sizes and gene numbers by different mechanisms.</title>
        <authorList>
            <person name="Ali S.S."/>
            <person name="Shao J."/>
            <person name="Lary D.J."/>
            <person name="Kronmiller B."/>
            <person name="Shen D."/>
            <person name="Strem M.D."/>
            <person name="Amoako-Attah I."/>
            <person name="Akrofi A.Y."/>
            <person name="Begoude B.A."/>
            <person name="Ten Hoopen G.M."/>
            <person name="Coulibaly K."/>
            <person name="Kebe B.I."/>
            <person name="Melnick R.L."/>
            <person name="Guiltinan M.J."/>
            <person name="Tyler B.M."/>
            <person name="Meinhardt L.W."/>
            <person name="Bailey B.A."/>
        </authorList>
    </citation>
    <scope>NUCLEOTIDE SEQUENCE [LARGE SCALE GENOMIC DNA]</scope>
    <source>
        <strain evidence="5">sbr112.9</strain>
    </source>
</reference>
<dbReference type="PANTHER" id="PTHR24198:SF165">
    <property type="entry name" value="ANKYRIN REPEAT-CONTAINING PROTEIN-RELATED"/>
    <property type="match status" value="1"/>
</dbReference>
<keyword evidence="2 3" id="KW-0040">ANK repeat</keyword>
<evidence type="ECO:0000256" key="2">
    <source>
        <dbReference type="ARBA" id="ARBA00023043"/>
    </source>
</evidence>
<accession>A0A2P4YAL4</accession>
<comment type="caution">
    <text evidence="4">The sequence shown here is derived from an EMBL/GenBank/DDBJ whole genome shotgun (WGS) entry which is preliminary data.</text>
</comment>
<feature type="non-terminal residue" evidence="4">
    <location>
        <position position="1"/>
    </location>
</feature>
<dbReference type="SUPFAM" id="SSF48403">
    <property type="entry name" value="Ankyrin repeat"/>
    <property type="match status" value="1"/>
</dbReference>
<dbReference type="Proteomes" id="UP000237271">
    <property type="component" value="Unassembled WGS sequence"/>
</dbReference>
<name>A0A2P4YAL4_9STRA</name>
<dbReference type="SMART" id="SM00248">
    <property type="entry name" value="ANK"/>
    <property type="match status" value="4"/>
</dbReference>
<dbReference type="PANTHER" id="PTHR24198">
    <property type="entry name" value="ANKYRIN REPEAT AND PROTEIN KINASE DOMAIN-CONTAINING PROTEIN"/>
    <property type="match status" value="1"/>
</dbReference>
<gene>
    <name evidence="4" type="ORF">PHPALM_8122</name>
</gene>
<dbReference type="InterPro" id="IPR002110">
    <property type="entry name" value="Ankyrin_rpt"/>
</dbReference>
<feature type="repeat" description="ANK" evidence="3">
    <location>
        <begin position="112"/>
        <end position="144"/>
    </location>
</feature>
<keyword evidence="5" id="KW-1185">Reference proteome</keyword>
<evidence type="ECO:0000313" key="4">
    <source>
        <dbReference type="EMBL" id="POM74855.1"/>
    </source>
</evidence>
<dbReference type="AlphaFoldDB" id="A0A2P4YAL4"/>
<dbReference type="Gene3D" id="1.25.40.20">
    <property type="entry name" value="Ankyrin repeat-containing domain"/>
    <property type="match status" value="2"/>
</dbReference>
<dbReference type="PROSITE" id="PS50297">
    <property type="entry name" value="ANK_REP_REGION"/>
    <property type="match status" value="2"/>
</dbReference>